<comment type="caution">
    <text evidence="7">The sequence shown here is derived from an EMBL/GenBank/DDBJ whole genome shotgun (WGS) entry which is preliminary data.</text>
</comment>
<evidence type="ECO:0000256" key="3">
    <source>
        <dbReference type="ARBA" id="ARBA00022787"/>
    </source>
</evidence>
<comment type="subcellular location">
    <subcellularLocation>
        <location evidence="1">Mitochondrion outer membrane</location>
        <topology evidence="1">Single-pass membrane protein</topology>
    </subcellularLocation>
</comment>
<reference evidence="7" key="1">
    <citation type="submission" date="2023-06" db="EMBL/GenBank/DDBJ databases">
        <title>Genome-scale phylogeny and comparative genomics of the fungal order Sordariales.</title>
        <authorList>
            <consortium name="Lawrence Berkeley National Laboratory"/>
            <person name="Hensen N."/>
            <person name="Bonometti L."/>
            <person name="Westerberg I."/>
            <person name="Brannstrom I.O."/>
            <person name="Guillou S."/>
            <person name="Cros-Aarteil S."/>
            <person name="Calhoun S."/>
            <person name="Haridas S."/>
            <person name="Kuo A."/>
            <person name="Mondo S."/>
            <person name="Pangilinan J."/>
            <person name="Riley R."/>
            <person name="LaButti K."/>
            <person name="Andreopoulos B."/>
            <person name="Lipzen A."/>
            <person name="Chen C."/>
            <person name="Yanf M."/>
            <person name="Daum C."/>
            <person name="Ng V."/>
            <person name="Clum A."/>
            <person name="Steindorff A."/>
            <person name="Ohm R."/>
            <person name="Martin F."/>
            <person name="Silar P."/>
            <person name="Natvig D."/>
            <person name="Lalanne C."/>
            <person name="Gautier V."/>
            <person name="Ament-velasquez S.L."/>
            <person name="Kruys A."/>
            <person name="Hutchinson M.I."/>
            <person name="Powell A.J."/>
            <person name="Barry K."/>
            <person name="Miller A.N."/>
            <person name="Grigoriev I.V."/>
            <person name="Debuchy R."/>
            <person name="Gladieux P."/>
            <person name="Thoren M.H."/>
            <person name="Johannesson H."/>
        </authorList>
    </citation>
    <scope>NUCLEOTIDE SEQUENCE</scope>
    <source>
        <strain evidence="7">SMH3391-2</strain>
    </source>
</reference>
<dbReference type="GO" id="GO:0016887">
    <property type="term" value="F:ATP hydrolysis activity"/>
    <property type="evidence" value="ECO:0007669"/>
    <property type="project" value="InterPro"/>
</dbReference>
<evidence type="ECO:0000256" key="2">
    <source>
        <dbReference type="ARBA" id="ARBA00022741"/>
    </source>
</evidence>
<dbReference type="Gene3D" id="1.10.8.60">
    <property type="match status" value="1"/>
</dbReference>
<name>A0AA39X984_9PEZI</name>
<keyword evidence="4" id="KW-0067">ATP-binding</keyword>
<dbReference type="InterPro" id="IPR003959">
    <property type="entry name" value="ATPase_AAA_core"/>
</dbReference>
<sequence length="383" mass="42741">MSFKENQSRRGRPSWYRKSTAGGGGNGDDSDSDNEEKPAAVDPNDETYDSDLVSDDEGVTRVVGQHARKMRKWRAEATSRFENMLLECIVNTDHIPPNYENIFVNPSIIAELERVTRMSLDRPKAFSHGVLKGNRVTGAVLYGPPGTGKTLLARALAKESNCNMISISTAELWQKCHGDDEKVIKALFTLGRRLFPCVVFLDEADAMLGARKAGEKRHIRAMLNQFLMEWDGLMSGLDSPFMLLATNRPFDLDPAVLRRAPVHIHLDVPTLFERQKILELLLKGEKLARGCDAALIARHTHKYTGSDLKNLCVTAATLCVQSQRADTNVRTLTAAHFQKAMESIKPTNLSNVMKNEFQKFENKSPPQDTHEHTNGGGHDEDDD</sequence>
<feature type="compositionally biased region" description="Acidic residues" evidence="5">
    <location>
        <begin position="43"/>
        <end position="55"/>
    </location>
</feature>
<dbReference type="InterPro" id="IPR003593">
    <property type="entry name" value="AAA+_ATPase"/>
</dbReference>
<accession>A0AA39X984</accession>
<keyword evidence="7" id="KW-0378">Hydrolase</keyword>
<dbReference type="EMBL" id="JAULSR010000002">
    <property type="protein sequence ID" value="KAK0629515.1"/>
    <property type="molecule type" value="Genomic_DNA"/>
</dbReference>
<keyword evidence="3" id="KW-0472">Membrane</keyword>
<dbReference type="GO" id="GO:0005524">
    <property type="term" value="F:ATP binding"/>
    <property type="evidence" value="ECO:0007669"/>
    <property type="project" value="UniProtKB-KW"/>
</dbReference>
<feature type="domain" description="AAA+ ATPase" evidence="6">
    <location>
        <begin position="135"/>
        <end position="270"/>
    </location>
</feature>
<dbReference type="AlphaFoldDB" id="A0AA39X984"/>
<protein>
    <submittedName>
        <fullName evidence="7">P-loop containing nucleoside triphosphate hydrolase protein</fullName>
    </submittedName>
</protein>
<feature type="compositionally biased region" description="Basic and acidic residues" evidence="5">
    <location>
        <begin position="359"/>
        <end position="373"/>
    </location>
</feature>
<keyword evidence="3" id="KW-1000">Mitochondrion outer membrane</keyword>
<evidence type="ECO:0000256" key="1">
    <source>
        <dbReference type="ARBA" id="ARBA00004572"/>
    </source>
</evidence>
<dbReference type="Proteomes" id="UP001174934">
    <property type="component" value="Unassembled WGS sequence"/>
</dbReference>
<keyword evidence="3" id="KW-0496">Mitochondrion</keyword>
<dbReference type="Pfam" id="PF00004">
    <property type="entry name" value="AAA"/>
    <property type="match status" value="1"/>
</dbReference>
<feature type="region of interest" description="Disordered" evidence="5">
    <location>
        <begin position="359"/>
        <end position="383"/>
    </location>
</feature>
<evidence type="ECO:0000313" key="7">
    <source>
        <dbReference type="EMBL" id="KAK0629515.1"/>
    </source>
</evidence>
<dbReference type="SMART" id="SM00382">
    <property type="entry name" value="AAA"/>
    <property type="match status" value="1"/>
</dbReference>
<keyword evidence="2" id="KW-0547">Nucleotide-binding</keyword>
<dbReference type="PANTHER" id="PTHR45644:SF56">
    <property type="entry name" value="AAA ATPASE, PUTATIVE (AFU_ORTHOLOGUE AFUA_2G12920)-RELATED"/>
    <property type="match status" value="1"/>
</dbReference>
<dbReference type="InterPro" id="IPR027417">
    <property type="entry name" value="P-loop_NTPase"/>
</dbReference>
<dbReference type="InterPro" id="IPR041569">
    <property type="entry name" value="AAA_lid_3"/>
</dbReference>
<feature type="region of interest" description="Disordered" evidence="5">
    <location>
        <begin position="1"/>
        <end position="55"/>
    </location>
</feature>
<dbReference type="Pfam" id="PF17862">
    <property type="entry name" value="AAA_lid_3"/>
    <property type="match status" value="1"/>
</dbReference>
<evidence type="ECO:0000259" key="6">
    <source>
        <dbReference type="SMART" id="SM00382"/>
    </source>
</evidence>
<evidence type="ECO:0000313" key="8">
    <source>
        <dbReference type="Proteomes" id="UP001174934"/>
    </source>
</evidence>
<proteinExistence type="predicted"/>
<dbReference type="GO" id="GO:0005741">
    <property type="term" value="C:mitochondrial outer membrane"/>
    <property type="evidence" value="ECO:0007669"/>
    <property type="project" value="UniProtKB-SubCell"/>
</dbReference>
<dbReference type="Gene3D" id="3.40.50.300">
    <property type="entry name" value="P-loop containing nucleotide triphosphate hydrolases"/>
    <property type="match status" value="1"/>
</dbReference>
<evidence type="ECO:0000256" key="4">
    <source>
        <dbReference type="ARBA" id="ARBA00022840"/>
    </source>
</evidence>
<evidence type="ECO:0000256" key="5">
    <source>
        <dbReference type="SAM" id="MobiDB-lite"/>
    </source>
</evidence>
<organism evidence="7 8">
    <name type="scientific">Bombardia bombarda</name>
    <dbReference type="NCBI Taxonomy" id="252184"/>
    <lineage>
        <taxon>Eukaryota</taxon>
        <taxon>Fungi</taxon>
        <taxon>Dikarya</taxon>
        <taxon>Ascomycota</taxon>
        <taxon>Pezizomycotina</taxon>
        <taxon>Sordariomycetes</taxon>
        <taxon>Sordariomycetidae</taxon>
        <taxon>Sordariales</taxon>
        <taxon>Lasiosphaeriaceae</taxon>
        <taxon>Bombardia</taxon>
    </lineage>
</organism>
<dbReference type="PANTHER" id="PTHR45644">
    <property type="entry name" value="AAA ATPASE, PUTATIVE (AFU_ORTHOLOGUE AFUA_2G12920)-RELATED-RELATED"/>
    <property type="match status" value="1"/>
</dbReference>
<dbReference type="InterPro" id="IPR051701">
    <property type="entry name" value="Mito_OM_Translocase_MSP1"/>
</dbReference>
<keyword evidence="8" id="KW-1185">Reference proteome</keyword>
<gene>
    <name evidence="7" type="ORF">B0T17DRAFT_488454</name>
</gene>
<dbReference type="SUPFAM" id="SSF52540">
    <property type="entry name" value="P-loop containing nucleoside triphosphate hydrolases"/>
    <property type="match status" value="1"/>
</dbReference>